<evidence type="ECO:0000313" key="3">
    <source>
        <dbReference type="Proteomes" id="UP000652761"/>
    </source>
</evidence>
<dbReference type="AlphaFoldDB" id="A0A843W0M2"/>
<keyword evidence="1" id="KW-0812">Transmembrane</keyword>
<sequence>MVLFSDCGILPRVILSIGLSTSPFLTALLYVVPEPFRGARRGTVVRPDYSSCGYFSSASHSDSSVLVYTGFQARLVRLHSSTLHGGLRRRGRSRRRLPSSSPGLPPSLSLLGSRVHASADCAFVRQRIILVCDAMTVPLLLKAFAAVVFQYVVVLKDIAAVVFHYVVVFKGVAAMVFHSALFPPPLWVFIQRDSSILEGQHCDEIGTRPSSKLRIPN</sequence>
<gene>
    <name evidence="2" type="ORF">Taro_031344</name>
</gene>
<comment type="caution">
    <text evidence="2">The sequence shown here is derived from an EMBL/GenBank/DDBJ whole genome shotgun (WGS) entry which is preliminary data.</text>
</comment>
<dbReference type="EMBL" id="NMUH01002217">
    <property type="protein sequence ID" value="MQL98634.1"/>
    <property type="molecule type" value="Genomic_DNA"/>
</dbReference>
<evidence type="ECO:0000256" key="1">
    <source>
        <dbReference type="SAM" id="Phobius"/>
    </source>
</evidence>
<organism evidence="2 3">
    <name type="scientific">Colocasia esculenta</name>
    <name type="common">Wild taro</name>
    <name type="synonym">Arum esculentum</name>
    <dbReference type="NCBI Taxonomy" id="4460"/>
    <lineage>
        <taxon>Eukaryota</taxon>
        <taxon>Viridiplantae</taxon>
        <taxon>Streptophyta</taxon>
        <taxon>Embryophyta</taxon>
        <taxon>Tracheophyta</taxon>
        <taxon>Spermatophyta</taxon>
        <taxon>Magnoliopsida</taxon>
        <taxon>Liliopsida</taxon>
        <taxon>Araceae</taxon>
        <taxon>Aroideae</taxon>
        <taxon>Colocasieae</taxon>
        <taxon>Colocasia</taxon>
    </lineage>
</organism>
<feature type="transmembrane region" description="Helical" evidence="1">
    <location>
        <begin position="158"/>
        <end position="182"/>
    </location>
</feature>
<keyword evidence="1" id="KW-0472">Membrane</keyword>
<proteinExistence type="predicted"/>
<feature type="transmembrane region" description="Helical" evidence="1">
    <location>
        <begin position="12"/>
        <end position="32"/>
    </location>
</feature>
<evidence type="ECO:0000313" key="2">
    <source>
        <dbReference type="EMBL" id="MQL98634.1"/>
    </source>
</evidence>
<name>A0A843W0M2_COLES</name>
<accession>A0A843W0M2</accession>
<keyword evidence="3" id="KW-1185">Reference proteome</keyword>
<reference evidence="2" key="1">
    <citation type="submission" date="2017-07" db="EMBL/GenBank/DDBJ databases">
        <title>Taro Niue Genome Assembly and Annotation.</title>
        <authorList>
            <person name="Atibalentja N."/>
            <person name="Keating K."/>
            <person name="Fields C.J."/>
        </authorList>
    </citation>
    <scope>NUCLEOTIDE SEQUENCE</scope>
    <source>
        <strain evidence="2">Niue_2</strain>
        <tissue evidence="2">Leaf</tissue>
    </source>
</reference>
<feature type="transmembrane region" description="Helical" evidence="1">
    <location>
        <begin position="128"/>
        <end position="152"/>
    </location>
</feature>
<dbReference type="Proteomes" id="UP000652761">
    <property type="component" value="Unassembled WGS sequence"/>
</dbReference>
<keyword evidence="1" id="KW-1133">Transmembrane helix</keyword>
<protein>
    <submittedName>
        <fullName evidence="2">Uncharacterized protein</fullName>
    </submittedName>
</protein>